<gene>
    <name evidence="2" type="primary">78</name>
    <name evidence="2" type="ORF">SEA_DAREDEVIL_78</name>
</gene>
<evidence type="ECO:0000256" key="1">
    <source>
        <dbReference type="SAM" id="MobiDB-lite"/>
    </source>
</evidence>
<dbReference type="GeneID" id="54998068"/>
<feature type="region of interest" description="Disordered" evidence="1">
    <location>
        <begin position="91"/>
        <end position="212"/>
    </location>
</feature>
<protein>
    <recommendedName>
        <fullName evidence="4">Helix-turn-helix DNA binding domain protein</fullName>
    </recommendedName>
</protein>
<reference evidence="3" key="1">
    <citation type="submission" date="2018-07" db="EMBL/GenBank/DDBJ databases">
        <authorList>
            <person name="Quirk P.G."/>
            <person name="Krulwich T.A."/>
        </authorList>
    </citation>
    <scope>NUCLEOTIDE SEQUENCE [LARGE SCALE GENOMIC DNA]</scope>
</reference>
<keyword evidence="3" id="KW-1185">Reference proteome</keyword>
<dbReference type="Proteomes" id="UP000257597">
    <property type="component" value="Segment"/>
</dbReference>
<proteinExistence type="predicted"/>
<organism evidence="2 3">
    <name type="scientific">Gordonia phage Daredevil</name>
    <dbReference type="NCBI Taxonomy" id="2283286"/>
    <lineage>
        <taxon>Viruses</taxon>
        <taxon>Duplodnaviria</taxon>
        <taxon>Heunggongvirae</taxon>
        <taxon>Uroviricota</taxon>
        <taxon>Caudoviricetes</taxon>
        <taxon>Daredevilvirus</taxon>
        <taxon>Daredevilvirus daredevil</taxon>
    </lineage>
</organism>
<dbReference type="KEGG" id="vg:54998068"/>
<name>A0A345MIT4_9CAUD</name>
<evidence type="ECO:0000313" key="2">
    <source>
        <dbReference type="EMBL" id="AXH70465.1"/>
    </source>
</evidence>
<evidence type="ECO:0000313" key="3">
    <source>
        <dbReference type="Proteomes" id="UP000257597"/>
    </source>
</evidence>
<sequence length="330" mass="35831">MGWMKVDDRFHSSHKLNAIPARQRFQAAGLWVIAGSWASQQETDGEVPDYMIKAWGATTKTVESLVNAGLWERTRDGFAFCSWLDYNPSKADSEAKRAASAERMERSRARRRAESAGQSLNAGTVAAQQGESVAAPRPDPTRPDPTRPLVDTDVSTPECPPTSDTLHPPTSDAPAPSGAGSREAAELELELDVAKAEASTKPKRKAARANPKLDSAFDEWWSVYPRREGKRAARAKYELAIERGATVGDLLAGAARYRDSPTRTPKYTKQPATWLNQDCYLDEPQAPAGPARTGTLQGGELARALLQGASRPPVYQQGEFVAAELDEGVA</sequence>
<dbReference type="RefSeq" id="YP_009807192.1">
    <property type="nucleotide sequence ID" value="NC_048021.1"/>
</dbReference>
<feature type="compositionally biased region" description="Basic and acidic residues" evidence="1">
    <location>
        <begin position="91"/>
        <end position="107"/>
    </location>
</feature>
<feature type="compositionally biased region" description="Polar residues" evidence="1">
    <location>
        <begin position="117"/>
        <end position="131"/>
    </location>
</feature>
<evidence type="ECO:0008006" key="4">
    <source>
        <dbReference type="Google" id="ProtNLM"/>
    </source>
</evidence>
<dbReference type="EMBL" id="MH590603">
    <property type="protein sequence ID" value="AXH70465.1"/>
    <property type="molecule type" value="Genomic_DNA"/>
</dbReference>
<accession>A0A345MIT4</accession>